<dbReference type="Pfam" id="PF03432">
    <property type="entry name" value="Relaxase"/>
    <property type="match status" value="1"/>
</dbReference>
<comment type="caution">
    <text evidence="2">The sequence shown here is derived from an EMBL/GenBank/DDBJ whole genome shotgun (WGS) entry which is preliminary data.</text>
</comment>
<proteinExistence type="predicted"/>
<evidence type="ECO:0000313" key="3">
    <source>
        <dbReference type="Proteomes" id="UP000667802"/>
    </source>
</evidence>
<dbReference type="AlphaFoldDB" id="A0AAP5MCA0"/>
<reference evidence="3" key="1">
    <citation type="journal article" date="2021" name="Science">
        <title>Hunting the eagle killer: A cyanobacterial neurotoxin causes vacuolar myelinopathy.</title>
        <authorList>
            <person name="Breinlinger S."/>
            <person name="Phillips T.J."/>
            <person name="Haram B.N."/>
            <person name="Mares J."/>
            <person name="Martinez Yerena J.A."/>
            <person name="Hrouzek P."/>
            <person name="Sobotka R."/>
            <person name="Henderson W.M."/>
            <person name="Schmieder P."/>
            <person name="Williams S.M."/>
            <person name="Lauderdale J.D."/>
            <person name="Wilde H.D."/>
            <person name="Gerrin W."/>
            <person name="Kust A."/>
            <person name="Washington J.W."/>
            <person name="Wagner C."/>
            <person name="Geier B."/>
            <person name="Liebeke M."/>
            <person name="Enke H."/>
            <person name="Niedermeyer T.H.J."/>
            <person name="Wilde S.B."/>
        </authorList>
    </citation>
    <scope>NUCLEOTIDE SEQUENCE [LARGE SCALE GENOMIC DNA]</scope>
    <source>
        <strain evidence="3">Thurmond2011</strain>
    </source>
</reference>
<name>A0AAP5MCA0_9CYAN</name>
<keyword evidence="3" id="KW-1185">Reference proteome</keyword>
<protein>
    <submittedName>
        <fullName evidence="2">Relaxase/mobilization nuclease domain-containing protein</fullName>
    </submittedName>
</protein>
<organism evidence="2 3">
    <name type="scientific">Aetokthonos hydrillicola Thurmond2011</name>
    <dbReference type="NCBI Taxonomy" id="2712845"/>
    <lineage>
        <taxon>Bacteria</taxon>
        <taxon>Bacillati</taxon>
        <taxon>Cyanobacteriota</taxon>
        <taxon>Cyanophyceae</taxon>
        <taxon>Nostocales</taxon>
        <taxon>Hapalosiphonaceae</taxon>
        <taxon>Aetokthonos</taxon>
    </lineage>
</organism>
<evidence type="ECO:0000313" key="2">
    <source>
        <dbReference type="EMBL" id="MDR9897799.1"/>
    </source>
</evidence>
<dbReference type="RefSeq" id="WP_243902117.1">
    <property type="nucleotide sequence ID" value="NZ_CAWQFN010000488.1"/>
</dbReference>
<dbReference type="EMBL" id="JAALHA020000014">
    <property type="protein sequence ID" value="MDR9897799.1"/>
    <property type="molecule type" value="Genomic_DNA"/>
</dbReference>
<dbReference type="Proteomes" id="UP000667802">
    <property type="component" value="Unassembled WGS sequence"/>
</dbReference>
<sequence>MSSKFGIVPLIGKQFKNQSFRSTLDYVLGKEKATIIDSNMGGTTPRQLAKEFGAARRMRPNLQRACAHVILSIPHRDASHEKGEYHEHLEDEQYAEIAQRWMKEMKFLGEGFHKSQYVIARHHDTEHEHIHIIASRIRMDSSVVPDSWDYRRSEVVMRQLEKEYGLEASPCSSDRVATTVKEKYGIETTVSDRRAQTQKQKHHSSGKPPVTQLLAEIIDQVTQDKPTVTELIARLQQQGVVIHPQFSTRGLFKEAIAFEINGVKVAGNKLGSAYSFPGLQKKRGISYDPERDLAAIRKAAAGELVELAVKVPQNNQLVEETLPAKEQLEMPIVEVEPSTTEQLVLVSPVVGGDLEDLPLDEPEVKRSTKYSVASPSIKEKLKLSINTAAADYPSMPELIAKLYSTGVGIEVEFSSRGSPKEIFYKLDDISTAGSNLGKQYSFGGLQKHLSVDYNPEWDNRLIETLMHYGTEGRAIDDSYIDRLRRYRQTKEQEARRTQQAMLLLGMRTEDELPVAIASQDRDEAITIETNVAVEKSITAESDTLPAKSNITLTIDNASDDSGTNDCSLKKDAANENTFDQFVHKAVAPLEAIEQEYANKIGTTIRLLWQHLGQPKQINGKHYDLQLVGETLQLMRKTGKQIACIPLSSSEAGSFEDCTQEDCERFDELLAILKSENLQQSQQAHQHQRTELD</sequence>
<accession>A0AAP5MCA0</accession>
<gene>
    <name evidence="2" type="ORF">G7B40_025015</name>
</gene>
<evidence type="ECO:0000259" key="1">
    <source>
        <dbReference type="Pfam" id="PF03432"/>
    </source>
</evidence>
<feature type="domain" description="MobA/VirD2-like nuclease" evidence="1">
    <location>
        <begin position="26"/>
        <end position="166"/>
    </location>
</feature>
<dbReference type="InterPro" id="IPR005094">
    <property type="entry name" value="Endonuclease_MobA/VirD2"/>
</dbReference>